<dbReference type="FunFam" id="3.30.710.10:FF:000005">
    <property type="entry name" value="Potassium channel tetramerization domain-containing 17"/>
    <property type="match status" value="1"/>
</dbReference>
<dbReference type="EnsemblMetazoa" id="HelroT117017">
    <property type="protein sequence ID" value="HelroP117017"/>
    <property type="gene ID" value="HelroG117017"/>
</dbReference>
<dbReference type="InterPro" id="IPR003131">
    <property type="entry name" value="T1-type_BTB"/>
</dbReference>
<dbReference type="Proteomes" id="UP000015101">
    <property type="component" value="Unassembled WGS sequence"/>
</dbReference>
<organism evidence="4 5">
    <name type="scientific">Helobdella robusta</name>
    <name type="common">Californian leech</name>
    <dbReference type="NCBI Taxonomy" id="6412"/>
    <lineage>
        <taxon>Eukaryota</taxon>
        <taxon>Metazoa</taxon>
        <taxon>Spiralia</taxon>
        <taxon>Lophotrochozoa</taxon>
        <taxon>Annelida</taxon>
        <taxon>Clitellata</taxon>
        <taxon>Hirudinea</taxon>
        <taxon>Rhynchobdellida</taxon>
        <taxon>Glossiphoniidae</taxon>
        <taxon>Helobdella</taxon>
    </lineage>
</organism>
<dbReference type="InterPro" id="IPR000210">
    <property type="entry name" value="BTB/POZ_dom"/>
</dbReference>
<dbReference type="STRING" id="6412.T1EGJ3"/>
<feature type="domain" description="BTB" evidence="2">
    <location>
        <begin position="43"/>
        <end position="114"/>
    </location>
</feature>
<keyword evidence="5" id="KW-1185">Reference proteome</keyword>
<evidence type="ECO:0000256" key="1">
    <source>
        <dbReference type="SAM" id="MobiDB-lite"/>
    </source>
</evidence>
<dbReference type="GO" id="GO:0043161">
    <property type="term" value="P:proteasome-mediated ubiquitin-dependent protein catabolic process"/>
    <property type="evidence" value="ECO:0000318"/>
    <property type="project" value="GO_Central"/>
</dbReference>
<reference evidence="5" key="1">
    <citation type="submission" date="2012-12" db="EMBL/GenBank/DDBJ databases">
        <authorList>
            <person name="Hellsten U."/>
            <person name="Grimwood J."/>
            <person name="Chapman J.A."/>
            <person name="Shapiro H."/>
            <person name="Aerts A."/>
            <person name="Otillar R.P."/>
            <person name="Terry A.Y."/>
            <person name="Boore J.L."/>
            <person name="Simakov O."/>
            <person name="Marletaz F."/>
            <person name="Cho S.-J."/>
            <person name="Edsinger-Gonzales E."/>
            <person name="Havlak P."/>
            <person name="Kuo D.-H."/>
            <person name="Larsson T."/>
            <person name="Lv J."/>
            <person name="Arendt D."/>
            <person name="Savage R."/>
            <person name="Osoegawa K."/>
            <person name="de Jong P."/>
            <person name="Lindberg D.R."/>
            <person name="Seaver E.C."/>
            <person name="Weisblat D.A."/>
            <person name="Putnam N.H."/>
            <person name="Grigoriev I.V."/>
            <person name="Rokhsar D.S."/>
        </authorList>
    </citation>
    <scope>NUCLEOTIDE SEQUENCE</scope>
</reference>
<accession>T1EGJ3</accession>
<dbReference type="SMART" id="SM00225">
    <property type="entry name" value="BTB"/>
    <property type="match status" value="1"/>
</dbReference>
<dbReference type="PANTHER" id="PTHR14958">
    <property type="entry name" value="POTASSIUM CHANNEL TETRAMERISATION DOMAIN CONTAINING PROTEIN"/>
    <property type="match status" value="1"/>
</dbReference>
<dbReference type="PANTHER" id="PTHR14958:SF29">
    <property type="entry name" value="INSOMNIAC, ISOFORM B"/>
    <property type="match status" value="1"/>
</dbReference>
<dbReference type="GO" id="GO:0005737">
    <property type="term" value="C:cytoplasm"/>
    <property type="evidence" value="ECO:0000318"/>
    <property type="project" value="GO_Central"/>
</dbReference>
<dbReference type="EMBL" id="AMQM01008983">
    <property type="status" value="NOT_ANNOTATED_CDS"/>
    <property type="molecule type" value="Genomic_DNA"/>
</dbReference>
<name>T1EGJ3_HELRO</name>
<dbReference type="GO" id="GO:0097602">
    <property type="term" value="F:cullin family protein binding"/>
    <property type="evidence" value="ECO:0000318"/>
    <property type="project" value="GO_Central"/>
</dbReference>
<dbReference type="GO" id="GO:0031463">
    <property type="term" value="C:Cul3-RING ubiquitin ligase complex"/>
    <property type="evidence" value="ECO:0000318"/>
    <property type="project" value="GO_Central"/>
</dbReference>
<dbReference type="Gene3D" id="3.30.710.10">
    <property type="entry name" value="Potassium Channel Kv1.1, Chain A"/>
    <property type="match status" value="1"/>
</dbReference>
<dbReference type="PROSITE" id="PS50097">
    <property type="entry name" value="BTB"/>
    <property type="match status" value="1"/>
</dbReference>
<feature type="region of interest" description="Disordered" evidence="1">
    <location>
        <begin position="212"/>
        <end position="232"/>
    </location>
</feature>
<evidence type="ECO:0000313" key="3">
    <source>
        <dbReference type="EMBL" id="ESO10298.1"/>
    </source>
</evidence>
<dbReference type="FunCoup" id="T1EGJ3">
    <property type="interactions" value="231"/>
</dbReference>
<gene>
    <name evidence="4" type="primary">20195695</name>
    <name evidence="3" type="ORF">HELRODRAFT_117017</name>
</gene>
<reference evidence="4" key="3">
    <citation type="submission" date="2015-06" db="UniProtKB">
        <authorList>
            <consortium name="EnsemblMetazoa"/>
        </authorList>
    </citation>
    <scope>IDENTIFICATION</scope>
</reference>
<evidence type="ECO:0000313" key="5">
    <source>
        <dbReference type="Proteomes" id="UP000015101"/>
    </source>
</evidence>
<dbReference type="RefSeq" id="XP_009011594.1">
    <property type="nucleotide sequence ID" value="XM_009013346.1"/>
</dbReference>
<dbReference type="GeneID" id="20195695"/>
<dbReference type="eggNOG" id="KOG2715">
    <property type="taxonomic scope" value="Eukaryota"/>
</dbReference>
<feature type="compositionally biased region" description="Basic and acidic residues" evidence="1">
    <location>
        <begin position="1"/>
        <end position="11"/>
    </location>
</feature>
<feature type="region of interest" description="Disordered" evidence="1">
    <location>
        <begin position="1"/>
        <end position="26"/>
    </location>
</feature>
<dbReference type="AlphaFoldDB" id="T1EGJ3"/>
<dbReference type="Gene3D" id="3.30.70.2000">
    <property type="match status" value="1"/>
</dbReference>
<reference evidence="3 5" key="2">
    <citation type="journal article" date="2013" name="Nature">
        <title>Insights into bilaterian evolution from three spiralian genomes.</title>
        <authorList>
            <person name="Simakov O."/>
            <person name="Marletaz F."/>
            <person name="Cho S.J."/>
            <person name="Edsinger-Gonzales E."/>
            <person name="Havlak P."/>
            <person name="Hellsten U."/>
            <person name="Kuo D.H."/>
            <person name="Larsson T."/>
            <person name="Lv J."/>
            <person name="Arendt D."/>
            <person name="Savage R."/>
            <person name="Osoegawa K."/>
            <person name="de Jong P."/>
            <person name="Grimwood J."/>
            <person name="Chapman J.A."/>
            <person name="Shapiro H."/>
            <person name="Aerts A."/>
            <person name="Otillar R.P."/>
            <person name="Terry A.Y."/>
            <person name="Boore J.L."/>
            <person name="Grigoriev I.V."/>
            <person name="Lindberg D.R."/>
            <person name="Seaver E.C."/>
            <person name="Weisblat D.A."/>
            <person name="Putnam N.H."/>
            <person name="Rokhsar D.S."/>
        </authorList>
    </citation>
    <scope>NUCLEOTIDE SEQUENCE</scope>
</reference>
<dbReference type="Pfam" id="PF02214">
    <property type="entry name" value="BTB_2"/>
    <property type="match status" value="1"/>
</dbReference>
<evidence type="ECO:0000259" key="2">
    <source>
        <dbReference type="PROSITE" id="PS50097"/>
    </source>
</evidence>
<dbReference type="OMA" id="LPGKWVR"/>
<proteinExistence type="predicted"/>
<dbReference type="KEGG" id="hro:HELRODRAFT_117017"/>
<dbReference type="SUPFAM" id="SSF54695">
    <property type="entry name" value="POZ domain"/>
    <property type="match status" value="1"/>
</dbReference>
<dbReference type="CTD" id="20195695"/>
<dbReference type="HOGENOM" id="CLU_070830_0_1_1"/>
<dbReference type="Gene3D" id="6.10.140.750">
    <property type="match status" value="1"/>
</dbReference>
<dbReference type="EMBL" id="KB095895">
    <property type="protein sequence ID" value="ESO10298.1"/>
    <property type="molecule type" value="Genomic_DNA"/>
</dbReference>
<dbReference type="CDD" id="cd18362">
    <property type="entry name" value="BTB_POZ_KCTD2-like"/>
    <property type="match status" value="1"/>
</dbReference>
<protein>
    <recommendedName>
        <fullName evidence="2">BTB domain-containing protein</fullName>
    </recommendedName>
</protein>
<dbReference type="InParanoid" id="T1EGJ3"/>
<dbReference type="OrthoDB" id="1244179at2759"/>
<evidence type="ECO:0000313" key="4">
    <source>
        <dbReference type="EnsemblMetazoa" id="HelroP117017"/>
    </source>
</evidence>
<dbReference type="InterPro" id="IPR011333">
    <property type="entry name" value="SKP1/BTB/POZ_sf"/>
</dbReference>
<dbReference type="GO" id="GO:0051260">
    <property type="term" value="P:protein homooligomerization"/>
    <property type="evidence" value="ECO:0007669"/>
    <property type="project" value="InterPro"/>
</dbReference>
<sequence length="232" mass="26802">MDSTRDEKADKFSCQNSSNSLSKNKKIVTSKSPVETNNKLKKNWIRLNVGGRIFMTSRLTLGRDPDSFLFRLCQEDSELKTDVDESGAYMIDRDPDYFSPVLNYLRHGKLILNNDLNYEGVLEEAEFYNLACLVELIKHRMTEINSKKTQHHAKNVYRVLQWSEEELAQMVSNISDGWKFEQLINLGSSYKYNLEDRAEFLCVVSKECHTSANDNNESADRGKVLQQRASRI</sequence>